<keyword evidence="2" id="KW-1185">Reference proteome</keyword>
<gene>
    <name evidence="1" type="ORF">GCM10023216_24050</name>
</gene>
<evidence type="ECO:0000313" key="1">
    <source>
        <dbReference type="EMBL" id="GAA4731213.1"/>
    </source>
</evidence>
<organism evidence="1 2">
    <name type="scientific">Isoptericola chiayiensis</name>
    <dbReference type="NCBI Taxonomy" id="579446"/>
    <lineage>
        <taxon>Bacteria</taxon>
        <taxon>Bacillati</taxon>
        <taxon>Actinomycetota</taxon>
        <taxon>Actinomycetes</taxon>
        <taxon>Micrococcales</taxon>
        <taxon>Promicromonosporaceae</taxon>
        <taxon>Isoptericola</taxon>
    </lineage>
</organism>
<accession>A0ABP8YK28</accession>
<dbReference type="PANTHER" id="PTHR42110">
    <property type="entry name" value="L-ASPARAGINASE, PUTATIVE (AFU_ORTHOLOGUE AFUA_3G11890)-RELATED"/>
    <property type="match status" value="1"/>
</dbReference>
<proteinExistence type="predicted"/>
<evidence type="ECO:0000313" key="2">
    <source>
        <dbReference type="Proteomes" id="UP001500956"/>
    </source>
</evidence>
<comment type="caution">
    <text evidence="1">The sequence shown here is derived from an EMBL/GenBank/DDBJ whole genome shotgun (WGS) entry which is preliminary data.</text>
</comment>
<reference evidence="2" key="1">
    <citation type="journal article" date="2019" name="Int. J. Syst. Evol. Microbiol.">
        <title>The Global Catalogue of Microorganisms (GCM) 10K type strain sequencing project: providing services to taxonomists for standard genome sequencing and annotation.</title>
        <authorList>
            <consortium name="The Broad Institute Genomics Platform"/>
            <consortium name="The Broad Institute Genome Sequencing Center for Infectious Disease"/>
            <person name="Wu L."/>
            <person name="Ma J."/>
        </authorList>
    </citation>
    <scope>NUCLEOTIDE SEQUENCE [LARGE SCALE GENOMIC DNA]</scope>
    <source>
        <strain evidence="2">JCM 18063</strain>
    </source>
</reference>
<dbReference type="PANTHER" id="PTHR42110:SF1">
    <property type="entry name" value="L-ASPARAGINASE, PUTATIVE (AFU_ORTHOLOGUE AFUA_3G11890)-RELATED"/>
    <property type="match status" value="1"/>
</dbReference>
<dbReference type="InterPro" id="IPR010349">
    <property type="entry name" value="Asparaginase_II"/>
</dbReference>
<dbReference type="Pfam" id="PF06089">
    <property type="entry name" value="Asparaginase_II"/>
    <property type="match status" value="1"/>
</dbReference>
<protein>
    <submittedName>
        <fullName evidence="1">Asparaginase</fullName>
    </submittedName>
</protein>
<dbReference type="Proteomes" id="UP001500956">
    <property type="component" value="Unassembled WGS sequence"/>
</dbReference>
<dbReference type="EMBL" id="BAABID010000010">
    <property type="protein sequence ID" value="GAA4731213.1"/>
    <property type="molecule type" value="Genomic_DNA"/>
</dbReference>
<sequence length="336" mass="33157">MVSAPVVAGAVPLAEVVRGDLVESVHLGHLVVLDPAGDVLLAAGDPDVEIWPRSSLKPAQAVAMLRAGLDVPARHVALAAASHDGTPEHVALAREILAGAGLGPADLANTPDLPLDPQAAAAVRAAGRGPDRLTQNCSGKHAAMLATCVAAGWPTAGYLEPTHPLQEAVRAAVVELAGPGAAGHVTVDGCGAPLFSTTLRGLARAFARTAGAPDGTPEARVAGAMSAHPDLVGGRRRDATLAMRAVPGLVAKDGADGVYAAGLPGGAALAFKVLDGASRPRPAVLGAALRIAGALDVPGVDGAALEAMAATPVEGGGRPVGVVRAAFVPREAACAP</sequence>
<dbReference type="RefSeq" id="WP_172148925.1">
    <property type="nucleotide sequence ID" value="NZ_BAABID010000010.1"/>
</dbReference>
<name>A0ABP8YK28_9MICO</name>